<keyword evidence="2" id="KW-0460">Magnesium</keyword>
<dbReference type="Proteomes" id="UP000322667">
    <property type="component" value="Chromosome A11"/>
</dbReference>
<dbReference type="SFLD" id="SFLDS00005">
    <property type="entry name" value="Isoprenoid_Synthase_Type_I"/>
    <property type="match status" value="1"/>
</dbReference>
<feature type="domain" description="Terpene synthase N-terminal" evidence="3">
    <location>
        <begin position="100"/>
        <end position="166"/>
    </location>
</feature>
<dbReference type="InterPro" id="IPR036965">
    <property type="entry name" value="Terpene_synth_N_sf"/>
</dbReference>
<keyword evidence="1" id="KW-0479">Metal-binding</keyword>
<dbReference type="PANTHER" id="PTHR31225:SF240">
    <property type="entry name" value="(+)-DELTA-CADINENE SYNTHASE"/>
    <property type="match status" value="1"/>
</dbReference>
<keyword evidence="6" id="KW-1185">Reference proteome</keyword>
<dbReference type="InterPro" id="IPR005630">
    <property type="entry name" value="Terpene_synthase_metal-bd"/>
</dbReference>
<reference evidence="5 6" key="1">
    <citation type="submission" date="2019-07" db="EMBL/GenBank/DDBJ databases">
        <title>WGS assembly of Gossypium tomentosum.</title>
        <authorList>
            <person name="Chen Z.J."/>
            <person name="Sreedasyam A."/>
            <person name="Ando A."/>
            <person name="Song Q."/>
            <person name="De L."/>
            <person name="Hulse-Kemp A."/>
            <person name="Ding M."/>
            <person name="Ye W."/>
            <person name="Kirkbride R."/>
            <person name="Jenkins J."/>
            <person name="Plott C."/>
            <person name="Lovell J."/>
            <person name="Lin Y.-M."/>
            <person name="Vaughn R."/>
            <person name="Liu B."/>
            <person name="Li W."/>
            <person name="Simpson S."/>
            <person name="Scheffler B."/>
            <person name="Saski C."/>
            <person name="Grover C."/>
            <person name="Hu G."/>
            <person name="Conover J."/>
            <person name="Carlson J."/>
            <person name="Shu S."/>
            <person name="Boston L."/>
            <person name="Williams M."/>
            <person name="Peterson D."/>
            <person name="Mcgee K."/>
            <person name="Jones D."/>
            <person name="Wendel J."/>
            <person name="Stelly D."/>
            <person name="Grimwood J."/>
            <person name="Schmutz J."/>
        </authorList>
    </citation>
    <scope>NUCLEOTIDE SEQUENCE [LARGE SCALE GENOMIC DNA]</scope>
    <source>
        <strain evidence="5">7179.01</strain>
    </source>
</reference>
<dbReference type="SFLD" id="SFLDG01019">
    <property type="entry name" value="Terpene_Cyclase_Like_1_C_Termi"/>
    <property type="match status" value="1"/>
</dbReference>
<dbReference type="GO" id="GO:0000287">
    <property type="term" value="F:magnesium ion binding"/>
    <property type="evidence" value="ECO:0007669"/>
    <property type="project" value="InterPro"/>
</dbReference>
<dbReference type="GO" id="GO:0010333">
    <property type="term" value="F:terpene synthase activity"/>
    <property type="evidence" value="ECO:0007669"/>
    <property type="project" value="InterPro"/>
</dbReference>
<evidence type="ECO:0000313" key="5">
    <source>
        <dbReference type="EMBL" id="TYI03261.1"/>
    </source>
</evidence>
<gene>
    <name evidence="5" type="ORF">ES332_A11G325000v1</name>
</gene>
<dbReference type="Gene3D" id="1.50.10.130">
    <property type="entry name" value="Terpene synthase, N-terminal domain"/>
    <property type="match status" value="1"/>
</dbReference>
<evidence type="ECO:0000259" key="4">
    <source>
        <dbReference type="Pfam" id="PF03936"/>
    </source>
</evidence>
<dbReference type="CDD" id="cd00684">
    <property type="entry name" value="Terpene_cyclase_plant_C1"/>
    <property type="match status" value="1"/>
</dbReference>
<accession>A0A5D2NGL6</accession>
<dbReference type="InterPro" id="IPR008949">
    <property type="entry name" value="Isoprenoid_synthase_dom_sf"/>
</dbReference>
<sequence>MDAPVPPATEVESHDRGAGDDALSQAILRVLESVTGASTGNEIRGSISERLRANGAKIFKGALCLTPIHLLRSSSSKLPSSTLGSMSNQKRPSANFHPNIWGDIFLSSPTTKVDPKTKLQHEGLKEEVRRMIKVAMDDELLYKLRLIDTIKRLGVSYHVEREIEEMTKLSRLLLFNFDCLERMDLVFLPVEWFNKLKYDEGNFNMSLTSDVKGLLELYEASHLRVHGEDILEEALGFTTTHLGLAKAAGTIEYPLSALVSHALYQPILRGLPRLEARRFISIYRDDVSHNKMLLKFAELDFHLLQTSHREQLSKISRQYITPSTFNIDYLPTKLPFVRDRLVESYFWIMGVYFESQYSFTREILVKTLVMASIMDDTYDAYGTLEELQLLKNAIQRWDVDYIDQLPEYMKSFYKPLLDFYGEEEEAMIKQGKSYHVKYAKDVAKWCNENYVPTMKDYMRNAVVSAGYIMLIVTSFVGMGDFVTPEIFNWASNNPKIIYASSIIARLLNDVTSHKFEQERGHCASAVECYMKEHAISEEEACRELMKQVENAWKDINQELIFSEISKVIPRPVLTRILNLTRVLDFIYKNGDGYTHVGKNTKDGITSLLIDPI</sequence>
<evidence type="ECO:0000256" key="1">
    <source>
        <dbReference type="ARBA" id="ARBA00022723"/>
    </source>
</evidence>
<feature type="domain" description="Terpene synthase metal-binding" evidence="4">
    <location>
        <begin position="330"/>
        <end position="554"/>
    </location>
</feature>
<dbReference type="InterPro" id="IPR044814">
    <property type="entry name" value="Terpene_cyclase_plant_C1"/>
</dbReference>
<name>A0A5D2NGL6_GOSTO</name>
<dbReference type="PANTHER" id="PTHR31225">
    <property type="entry name" value="OS04G0344100 PROTEIN-RELATED"/>
    <property type="match status" value="1"/>
</dbReference>
<proteinExistence type="predicted"/>
<evidence type="ECO:0000256" key="2">
    <source>
        <dbReference type="ARBA" id="ARBA00022842"/>
    </source>
</evidence>
<protein>
    <submittedName>
        <fullName evidence="5">Uncharacterized protein</fullName>
    </submittedName>
</protein>
<dbReference type="Pfam" id="PF01397">
    <property type="entry name" value="Terpene_synth"/>
    <property type="match status" value="2"/>
</dbReference>
<dbReference type="FunFam" id="1.10.600.10:FF:000007">
    <property type="entry name" value="Isoprene synthase, chloroplastic"/>
    <property type="match status" value="1"/>
</dbReference>
<dbReference type="InterPro" id="IPR050148">
    <property type="entry name" value="Terpene_synthase-like"/>
</dbReference>
<dbReference type="SUPFAM" id="SSF48239">
    <property type="entry name" value="Terpenoid cyclases/Protein prenyltransferases"/>
    <property type="match status" value="1"/>
</dbReference>
<dbReference type="InterPro" id="IPR034741">
    <property type="entry name" value="Terpene_cyclase-like_1_C"/>
</dbReference>
<organism evidence="5 6">
    <name type="scientific">Gossypium tomentosum</name>
    <name type="common">Hawaiian cotton</name>
    <name type="synonym">Gossypium sandvicense</name>
    <dbReference type="NCBI Taxonomy" id="34277"/>
    <lineage>
        <taxon>Eukaryota</taxon>
        <taxon>Viridiplantae</taxon>
        <taxon>Streptophyta</taxon>
        <taxon>Embryophyta</taxon>
        <taxon>Tracheophyta</taxon>
        <taxon>Spermatophyta</taxon>
        <taxon>Magnoliopsida</taxon>
        <taxon>eudicotyledons</taxon>
        <taxon>Gunneridae</taxon>
        <taxon>Pentapetalae</taxon>
        <taxon>rosids</taxon>
        <taxon>malvids</taxon>
        <taxon>Malvales</taxon>
        <taxon>Malvaceae</taxon>
        <taxon>Malvoideae</taxon>
        <taxon>Gossypium</taxon>
    </lineage>
</organism>
<dbReference type="InterPro" id="IPR008930">
    <property type="entry name" value="Terpenoid_cyclase/PrenylTrfase"/>
</dbReference>
<evidence type="ECO:0000313" key="6">
    <source>
        <dbReference type="Proteomes" id="UP000322667"/>
    </source>
</evidence>
<dbReference type="SUPFAM" id="SSF48576">
    <property type="entry name" value="Terpenoid synthases"/>
    <property type="match status" value="1"/>
</dbReference>
<dbReference type="InterPro" id="IPR001906">
    <property type="entry name" value="Terpene_synth_N"/>
</dbReference>
<dbReference type="EMBL" id="CM017620">
    <property type="protein sequence ID" value="TYI03261.1"/>
    <property type="molecule type" value="Genomic_DNA"/>
</dbReference>
<dbReference type="GO" id="GO:0016102">
    <property type="term" value="P:diterpenoid biosynthetic process"/>
    <property type="evidence" value="ECO:0007669"/>
    <property type="project" value="InterPro"/>
</dbReference>
<dbReference type="AlphaFoldDB" id="A0A5D2NGL6"/>
<evidence type="ECO:0000259" key="3">
    <source>
        <dbReference type="Pfam" id="PF01397"/>
    </source>
</evidence>
<dbReference type="Pfam" id="PF03936">
    <property type="entry name" value="Terpene_synth_C"/>
    <property type="match status" value="1"/>
</dbReference>
<feature type="domain" description="Terpene synthase N-terminal" evidence="3">
    <location>
        <begin position="191"/>
        <end position="263"/>
    </location>
</feature>
<dbReference type="Gene3D" id="1.10.600.10">
    <property type="entry name" value="Farnesyl Diphosphate Synthase"/>
    <property type="match status" value="1"/>
</dbReference>